<name>A0ABY2XKD3_9GAMM</name>
<evidence type="ECO:0000313" key="5">
    <source>
        <dbReference type="Proteomes" id="UP000739180"/>
    </source>
</evidence>
<dbReference type="InterPro" id="IPR006315">
    <property type="entry name" value="OM_autotransptr_brl_dom"/>
</dbReference>
<dbReference type="EMBL" id="VCQT01000033">
    <property type="protein sequence ID" value="TMW12507.1"/>
    <property type="molecule type" value="Genomic_DNA"/>
</dbReference>
<sequence>MCFSLALLPAMASAVSGTPGSGGTGSDGVRGGAGGEGGSAVVNADASLTIAAGTVHDGGVGGQGHSLDGYSDAANTVAFGLDGSAPLAGQAGINPGDQFAITIDGVTKTIEISATDTSVDLAGKINSAFAYGLISAYASDGGYGNDSLSIRQTFYLYNIEMRDVNGSPLATLGLDTVLARPFDDGGHGGAGGHGVVRQGVDLSTHNAGELYGGDGGEGGFSDYYLAGEGGRGGDGGDAFRDMDGGGTLTNGAGGYIQGGYGGEGGAGSTYDYPAAGGAGGNGGTGVRMAGATLINRGDILGGDGGLGERGGDGGAAGDAVWIDNAVSVRQFSGGLYGGWGGDSVGSGGDGADGGVGLRLTGGGSVEILGGEVVGGRGGDGAQSGDGGAGIVMAGGDLLIADGAEVQGGGSGFVGFGMVADGGVGVSGENLDVTLGGTVSGGTRSNGSNRAAAIHFIGGDNRLTLLSGFQQRGGVRADGGNDVLALGGGDDGVFDLGEVGTAFQGFEGFAKRGAGTWRLTGTGTQDWSIEAGTLAGNSEALRGDVANQGVLRFEQSADGVYAGTVSGAGILEKNGAGVLTLSGTNHHAGGTLVREGGLSVATGGALGGGDLGLDGGTLIVTGTAFTDSARRLQLGTGGGTLDVTDAGHALVWNGALLGSGAFEKTGAGDLVLTGTNAFSGGLTVSGGTLTGSAASLGSGDIINNAALVIDQTTDAVLSNGFAGTGALRKTGAGWLALSGDGTAFTGATRIGQGGLAVNGDWHNSAITVADGATLGGTGTVGTTVVESGATLAAGNSIGTLAVDGDLTLNSGATLAVEVDPTGADSDRIEVSGKASLAGSVIHVGAAGGYRPLSQYTFLSADGGILGQFDGVSSDFAFLDPSLVYGSHDVTLSLARNNVSFASMAGTDNQRSVAAYAESLPTGQAAQQYLLPLSGTRVPAALTAMSGDSLLAGPTVAVALQRQFADALRQRGGALDGGSRASLHQRLQRGLQALAAPGAGAERTITPAALSPARAADDGAGEHGGVWVQAGSSRYQEDGEFPTGNAGYTFRGEQLALGVDGRRGDWLLGAAAGRGQGDFHYDNRDADGDLKAWFAGLYGRWQGSDGRYARGDLNYGRARVDHSRAAAGGARARSDSDLRSLRVDLEAGVDLVRGEVVWRPYGRLAWTRLKRDAFTETGAGGLDLAVDDTTLGIGEAALGIDGTRHFRVGRRRLSLNAGLAVERGFGDTRTEQDAAFVGSGGRFRVAGAERDRVQLAPHIGVGLAVTPALSLWAGYQGRLGGEHDSQGALFSGRLTW</sequence>
<keyword evidence="5" id="KW-1185">Reference proteome</keyword>
<dbReference type="SUPFAM" id="SSF103515">
    <property type="entry name" value="Autotransporter"/>
    <property type="match status" value="1"/>
</dbReference>
<keyword evidence="1" id="KW-0732">Signal</keyword>
<dbReference type="NCBIfam" id="TIGR02601">
    <property type="entry name" value="autotrns_rpt"/>
    <property type="match status" value="2"/>
</dbReference>
<dbReference type="Gene3D" id="2.160.20.20">
    <property type="match status" value="1"/>
</dbReference>
<dbReference type="PROSITE" id="PS51208">
    <property type="entry name" value="AUTOTRANSPORTER"/>
    <property type="match status" value="1"/>
</dbReference>
<proteinExistence type="predicted"/>
<dbReference type="NCBIfam" id="TIGR01414">
    <property type="entry name" value="autotrans_barl"/>
    <property type="match status" value="1"/>
</dbReference>
<dbReference type="SMART" id="SM00869">
    <property type="entry name" value="Autotransporter"/>
    <property type="match status" value="1"/>
</dbReference>
<dbReference type="InterPro" id="IPR012332">
    <property type="entry name" value="Autotransporter_pectin_lyase_C"/>
</dbReference>
<feature type="compositionally biased region" description="Gly residues" evidence="2">
    <location>
        <begin position="19"/>
        <end position="36"/>
    </location>
</feature>
<accession>A0ABY2XKD3</accession>
<protein>
    <submittedName>
        <fullName evidence="4">Autotransporter domain-containing protein</fullName>
    </submittedName>
</protein>
<dbReference type="Pfam" id="PF03797">
    <property type="entry name" value="Autotransporter"/>
    <property type="match status" value="1"/>
</dbReference>
<gene>
    <name evidence="4" type="ORF">FGS76_10440</name>
</gene>
<evidence type="ECO:0000313" key="4">
    <source>
        <dbReference type="EMBL" id="TMW12507.1"/>
    </source>
</evidence>
<dbReference type="InterPro" id="IPR005546">
    <property type="entry name" value="Autotransporte_beta"/>
</dbReference>
<dbReference type="InterPro" id="IPR011050">
    <property type="entry name" value="Pectin_lyase_fold/virulence"/>
</dbReference>
<dbReference type="SUPFAM" id="SSF51126">
    <property type="entry name" value="Pectin lyase-like"/>
    <property type="match status" value="1"/>
</dbReference>
<reference evidence="4 5" key="1">
    <citation type="submission" date="2019-05" db="EMBL/GenBank/DDBJ databases">
        <title>Genome of Alcanivorax gelatiniphagus, an oil degrading marine bacteria.</title>
        <authorList>
            <person name="Kwon K.K."/>
        </authorList>
    </citation>
    <scope>NUCLEOTIDE SEQUENCE [LARGE SCALE GENOMIC DNA]</scope>
    <source>
        <strain evidence="4 5">MEBiC 08158</strain>
    </source>
</reference>
<dbReference type="Gene3D" id="2.40.128.130">
    <property type="entry name" value="Autotransporter beta-domain"/>
    <property type="match status" value="1"/>
</dbReference>
<dbReference type="Pfam" id="PF12951">
    <property type="entry name" value="PATR"/>
    <property type="match status" value="4"/>
</dbReference>
<dbReference type="RefSeq" id="WP_138772582.1">
    <property type="nucleotide sequence ID" value="NZ_VCQT01000033.1"/>
</dbReference>
<dbReference type="InterPro" id="IPR036709">
    <property type="entry name" value="Autotransporte_beta_dom_sf"/>
</dbReference>
<evidence type="ECO:0000256" key="1">
    <source>
        <dbReference type="ARBA" id="ARBA00022729"/>
    </source>
</evidence>
<dbReference type="InterPro" id="IPR013425">
    <property type="entry name" value="Autotrns_rpt"/>
</dbReference>
<comment type="caution">
    <text evidence="4">The sequence shown here is derived from an EMBL/GenBank/DDBJ whole genome shotgun (WGS) entry which is preliminary data.</text>
</comment>
<dbReference type="Proteomes" id="UP000739180">
    <property type="component" value="Unassembled WGS sequence"/>
</dbReference>
<organism evidence="4 5">
    <name type="scientific">Alloalcanivorax gelatiniphagus</name>
    <dbReference type="NCBI Taxonomy" id="1194167"/>
    <lineage>
        <taxon>Bacteria</taxon>
        <taxon>Pseudomonadati</taxon>
        <taxon>Pseudomonadota</taxon>
        <taxon>Gammaproteobacteria</taxon>
        <taxon>Oceanospirillales</taxon>
        <taxon>Alcanivoracaceae</taxon>
        <taxon>Alloalcanivorax</taxon>
    </lineage>
</organism>
<evidence type="ECO:0000256" key="2">
    <source>
        <dbReference type="SAM" id="MobiDB-lite"/>
    </source>
</evidence>
<feature type="domain" description="Autotransporter" evidence="3">
    <location>
        <begin position="1017"/>
        <end position="1294"/>
    </location>
</feature>
<evidence type="ECO:0000259" key="3">
    <source>
        <dbReference type="PROSITE" id="PS51208"/>
    </source>
</evidence>
<feature type="region of interest" description="Disordered" evidence="2">
    <location>
        <begin position="16"/>
        <end position="36"/>
    </location>
</feature>